<dbReference type="InterPro" id="IPR000914">
    <property type="entry name" value="SBP_5_dom"/>
</dbReference>
<dbReference type="GO" id="GO:0015833">
    <property type="term" value="P:peptide transport"/>
    <property type="evidence" value="ECO:0007669"/>
    <property type="project" value="TreeGrafter"/>
</dbReference>
<evidence type="ECO:0000256" key="2">
    <source>
        <dbReference type="SAM" id="SignalP"/>
    </source>
</evidence>
<dbReference type="SUPFAM" id="SSF53850">
    <property type="entry name" value="Periplasmic binding protein-like II"/>
    <property type="match status" value="1"/>
</dbReference>
<organism evidence="4 5">
    <name type="scientific">Candidatus Choladousia intestinavium</name>
    <dbReference type="NCBI Taxonomy" id="2840727"/>
    <lineage>
        <taxon>Bacteria</taxon>
        <taxon>Bacillati</taxon>
        <taxon>Bacillota</taxon>
        <taxon>Clostridia</taxon>
        <taxon>Lachnospirales</taxon>
        <taxon>Lachnospiraceae</taxon>
        <taxon>Lachnospiraceae incertae sedis</taxon>
        <taxon>Candidatus Choladousia</taxon>
    </lineage>
</organism>
<dbReference type="PANTHER" id="PTHR30290">
    <property type="entry name" value="PERIPLASMIC BINDING COMPONENT OF ABC TRANSPORTER"/>
    <property type="match status" value="1"/>
</dbReference>
<dbReference type="GO" id="GO:0042597">
    <property type="term" value="C:periplasmic space"/>
    <property type="evidence" value="ECO:0007669"/>
    <property type="project" value="UniProtKB-ARBA"/>
</dbReference>
<dbReference type="Gene3D" id="3.10.105.10">
    <property type="entry name" value="Dipeptide-binding Protein, Domain 3"/>
    <property type="match status" value="1"/>
</dbReference>
<name>A0A9D1ABW3_9FIRM</name>
<dbReference type="InterPro" id="IPR039424">
    <property type="entry name" value="SBP_5"/>
</dbReference>
<feature type="chain" id="PRO_5038846436" evidence="2">
    <location>
        <begin position="30"/>
        <end position="515"/>
    </location>
</feature>
<gene>
    <name evidence="4" type="ORF">IAB31_01255</name>
</gene>
<evidence type="ECO:0000313" key="4">
    <source>
        <dbReference type="EMBL" id="HIR12532.1"/>
    </source>
</evidence>
<dbReference type="InterPro" id="IPR030678">
    <property type="entry name" value="Peptide/Ni-bd"/>
</dbReference>
<feature type="domain" description="Solute-binding protein family 5" evidence="3">
    <location>
        <begin position="80"/>
        <end position="431"/>
    </location>
</feature>
<proteinExistence type="predicted"/>
<dbReference type="PANTHER" id="PTHR30290:SF38">
    <property type="entry name" value="D,D-DIPEPTIDE-BINDING PERIPLASMIC PROTEIN DDPA-RELATED"/>
    <property type="match status" value="1"/>
</dbReference>
<dbReference type="Proteomes" id="UP000886757">
    <property type="component" value="Unassembled WGS sequence"/>
</dbReference>
<reference evidence="4" key="2">
    <citation type="journal article" date="2021" name="PeerJ">
        <title>Extensive microbial diversity within the chicken gut microbiome revealed by metagenomics and culture.</title>
        <authorList>
            <person name="Gilroy R."/>
            <person name="Ravi A."/>
            <person name="Getino M."/>
            <person name="Pursley I."/>
            <person name="Horton D.L."/>
            <person name="Alikhan N.F."/>
            <person name="Baker D."/>
            <person name="Gharbi K."/>
            <person name="Hall N."/>
            <person name="Watson M."/>
            <person name="Adriaenssens E.M."/>
            <person name="Foster-Nyarko E."/>
            <person name="Jarju S."/>
            <person name="Secka A."/>
            <person name="Antonio M."/>
            <person name="Oren A."/>
            <person name="Chaudhuri R.R."/>
            <person name="La Ragione R."/>
            <person name="Hildebrand F."/>
            <person name="Pallen M.J."/>
        </authorList>
    </citation>
    <scope>NUCLEOTIDE SEQUENCE</scope>
    <source>
        <strain evidence="4">ChiSjej4B22-8148</strain>
    </source>
</reference>
<accession>A0A9D1ABW3</accession>
<dbReference type="PIRSF" id="PIRSF002741">
    <property type="entry name" value="MppA"/>
    <property type="match status" value="1"/>
</dbReference>
<comment type="caution">
    <text evidence="4">The sequence shown here is derived from an EMBL/GenBank/DDBJ whole genome shotgun (WGS) entry which is preliminary data.</text>
</comment>
<feature type="signal peptide" evidence="2">
    <location>
        <begin position="1"/>
        <end position="29"/>
    </location>
</feature>
<dbReference type="AlphaFoldDB" id="A0A9D1ABW3"/>
<evidence type="ECO:0000256" key="1">
    <source>
        <dbReference type="ARBA" id="ARBA00022729"/>
    </source>
</evidence>
<evidence type="ECO:0000259" key="3">
    <source>
        <dbReference type="Pfam" id="PF00496"/>
    </source>
</evidence>
<dbReference type="EMBL" id="DVGK01000019">
    <property type="protein sequence ID" value="HIR12532.1"/>
    <property type="molecule type" value="Genomic_DNA"/>
</dbReference>
<dbReference type="Pfam" id="PF00496">
    <property type="entry name" value="SBP_bac_5"/>
    <property type="match status" value="1"/>
</dbReference>
<dbReference type="Gene3D" id="3.90.76.10">
    <property type="entry name" value="Dipeptide-binding Protein, Domain 1"/>
    <property type="match status" value="1"/>
</dbReference>
<dbReference type="CDD" id="cd00995">
    <property type="entry name" value="PBP2_NikA_DppA_OppA_like"/>
    <property type="match status" value="1"/>
</dbReference>
<reference evidence="4" key="1">
    <citation type="submission" date="2020-10" db="EMBL/GenBank/DDBJ databases">
        <authorList>
            <person name="Gilroy R."/>
        </authorList>
    </citation>
    <scope>NUCLEOTIDE SEQUENCE</scope>
    <source>
        <strain evidence="4">ChiSjej4B22-8148</strain>
    </source>
</reference>
<dbReference type="Gene3D" id="3.40.190.10">
    <property type="entry name" value="Periplasmic binding protein-like II"/>
    <property type="match status" value="1"/>
</dbReference>
<sequence>MKRHFKKALALTAAAALMAGSLMTAPVSAAEDDRTLNLGIGSEISNLVPMSNNVAVSNRDGLIVFALYDPLLWYNTETNELEPWLATEWSHNEEGTEWYFTLRDDVYFHNGEKMTAEDVAWSINLIPENPVVTDQNIPGFDRAEVVDDTHVTVYMEEPFASTDNFFASYHMVMLDKSYQEEVGWEGYIEHPIGTGPYKFVDRAIGSYVSMEANEDYWQGAPDIKKVNLQIIPDANSQLLSLETGEVDALQNVSLQNCEMVEGMDGFEVSYCTANTVAYIQWGSQSQLNTDENLRLAICAAIDPEAINTVLNKGHTTAVSCMIAPGLRCRPEDGTFTTVPAYDPEAASEYLESSNYNGDPIVIIVPSGSKEEAVCQVIQGNLQNIGMTVELKAVDGATHQTLLNEGNFDISVYSGLPSLYDCNLLYQLFMPGTQNYENSKSEYKEELAELGKASAVEMDEEARTEIFRQMIEIMNTHVLTIPLYQDCNTFCYSTDLANVKAIPGTNVRIAEWSWAE</sequence>
<keyword evidence="1 2" id="KW-0732">Signal</keyword>
<dbReference type="GO" id="GO:0043190">
    <property type="term" value="C:ATP-binding cassette (ABC) transporter complex"/>
    <property type="evidence" value="ECO:0007669"/>
    <property type="project" value="InterPro"/>
</dbReference>
<evidence type="ECO:0000313" key="5">
    <source>
        <dbReference type="Proteomes" id="UP000886757"/>
    </source>
</evidence>
<dbReference type="GO" id="GO:1904680">
    <property type="term" value="F:peptide transmembrane transporter activity"/>
    <property type="evidence" value="ECO:0007669"/>
    <property type="project" value="TreeGrafter"/>
</dbReference>
<protein>
    <submittedName>
        <fullName evidence="4">ABC transporter substrate-binding protein</fullName>
    </submittedName>
</protein>